<evidence type="ECO:0000313" key="2">
    <source>
        <dbReference type="Proteomes" id="UP000536624"/>
    </source>
</evidence>
<dbReference type="Proteomes" id="UP000536624">
    <property type="component" value="Unassembled WGS sequence"/>
</dbReference>
<comment type="caution">
    <text evidence="1">The sequence shown here is derived from an EMBL/GenBank/DDBJ whole genome shotgun (WGS) entry which is preliminary data.</text>
</comment>
<organism evidence="1 2">
    <name type="scientific">Streptomyces malaysiensis</name>
    <dbReference type="NCBI Taxonomy" id="92644"/>
    <lineage>
        <taxon>Bacteria</taxon>
        <taxon>Bacillati</taxon>
        <taxon>Actinomycetota</taxon>
        <taxon>Actinomycetes</taxon>
        <taxon>Kitasatosporales</taxon>
        <taxon>Streptomycetaceae</taxon>
        <taxon>Streptomyces</taxon>
        <taxon>Streptomyces violaceusniger group</taxon>
    </lineage>
</organism>
<protein>
    <submittedName>
        <fullName evidence="1">Uncharacterized protein</fullName>
    </submittedName>
</protein>
<dbReference type="EMBL" id="JAALLH010000001">
    <property type="protein sequence ID" value="NIY65571.1"/>
    <property type="molecule type" value="Genomic_DNA"/>
</dbReference>
<reference evidence="1 2" key="1">
    <citation type="submission" date="2020-02" db="EMBL/GenBank/DDBJ databases">
        <title>Streptomyces malaysiensis DSM14702 (JHCC583434, PFL_A843) Genome sequencing and assembly.</title>
        <authorList>
            <person name="Samborskyy M."/>
        </authorList>
    </citation>
    <scope>NUCLEOTIDE SEQUENCE [LARGE SCALE GENOMIC DNA]</scope>
    <source>
        <strain evidence="1 2">DSM 14702</strain>
    </source>
</reference>
<dbReference type="AlphaFoldDB" id="A0A7X6AXR5"/>
<accession>A0A7X6AXR5</accession>
<evidence type="ECO:0000313" key="1">
    <source>
        <dbReference type="EMBL" id="NIY65571.1"/>
    </source>
</evidence>
<name>A0A7X6AXR5_STRMQ</name>
<proteinExistence type="predicted"/>
<gene>
    <name evidence="1" type="ORF">SMALB_3575</name>
</gene>
<sequence length="130" mass="12935">MDDLGGDAVVEAGAPGRRAERIAVGVDAPESVVLAFGEVAQAHAPVGGVHEGVAEVVVPQIPAELEERGEGGVADPGGGGEVARGDVDVAVDVAERIGPGHRSARVVTVISSAAVSRRSVTSAVSRPVTM</sequence>